<feature type="transmembrane region" description="Helical" evidence="9">
    <location>
        <begin position="71"/>
        <end position="90"/>
    </location>
</feature>
<gene>
    <name evidence="10" type="ORF">H2C83_12100</name>
</gene>
<dbReference type="RefSeq" id="WP_181741183.1">
    <property type="nucleotide sequence ID" value="NZ_JACEOL010000038.1"/>
</dbReference>
<evidence type="ECO:0000256" key="4">
    <source>
        <dbReference type="ARBA" id="ARBA00022519"/>
    </source>
</evidence>
<dbReference type="EMBL" id="JACEOL010000038">
    <property type="protein sequence ID" value="MBA4603046.1"/>
    <property type="molecule type" value="Genomic_DNA"/>
</dbReference>
<keyword evidence="6 9" id="KW-1133">Transmembrane helix</keyword>
<keyword evidence="5 9" id="KW-0812">Transmembrane</keyword>
<evidence type="ECO:0000256" key="8">
    <source>
        <dbReference type="ARBA" id="ARBA00035655"/>
    </source>
</evidence>
<feature type="transmembrane region" description="Helical" evidence="9">
    <location>
        <begin position="9"/>
        <end position="26"/>
    </location>
</feature>
<keyword evidence="2" id="KW-0813">Transport</keyword>
<evidence type="ECO:0000256" key="2">
    <source>
        <dbReference type="ARBA" id="ARBA00022448"/>
    </source>
</evidence>
<feature type="transmembrane region" description="Helical" evidence="9">
    <location>
        <begin position="116"/>
        <end position="138"/>
    </location>
</feature>
<accession>A0A7W1XTQ7</accession>
<keyword evidence="4" id="KW-0997">Cell inner membrane</keyword>
<evidence type="ECO:0000256" key="1">
    <source>
        <dbReference type="ARBA" id="ARBA00004429"/>
    </source>
</evidence>
<feature type="transmembrane region" description="Helical" evidence="9">
    <location>
        <begin position="259"/>
        <end position="276"/>
    </location>
</feature>
<feature type="transmembrane region" description="Helical" evidence="9">
    <location>
        <begin position="150"/>
        <end position="171"/>
    </location>
</feature>
<sequence length="437" mass="47592">MKIGKTQPIIGLILVVLIAVFGKYLSNSSDSLTLYLITGVLLGYVLTRSRYGFAGGIKRIYFTGEGGLTKALLIMFAVSIVAAAGIHWGAAADGAVPAFRAAATDAIIPGTTSVIFFNYATVIGGFLFGVGMMLGGGCASGTLTDLGEGFFRAFITLCFFVLGSMPGYAVQKQILETDLGQIGARIYLPDVFGYIGTVLLSLLLLLGLYVLTRRYEESRKRMGYYQETVYEENEKPLKEEQGFKLFSYQTYHKFFVERWSFLTGGLLLAVLFIFIINTTGKSWGVTSAFNLWGVAIFHNLGFDFSPVFNDIVDTANKGVLNDNGSIRNIGIILGSTLALLLAGRFRFDFDFRFKDTMYYALGGFLMGFGARLAGGCNIGALYSGIGNLSLSGWVFMATLILGGISALKFYEGKVNVIPTRDFKCCKQTVLKEEKINA</sequence>
<feature type="transmembrane region" description="Helical" evidence="9">
    <location>
        <begin position="191"/>
        <end position="212"/>
    </location>
</feature>
<feature type="transmembrane region" description="Helical" evidence="9">
    <location>
        <begin position="32"/>
        <end position="51"/>
    </location>
</feature>
<comment type="subcellular location">
    <subcellularLocation>
        <location evidence="1">Cell inner membrane</location>
        <topology evidence="1">Multi-pass membrane protein</topology>
    </subcellularLocation>
</comment>
<evidence type="ECO:0000256" key="7">
    <source>
        <dbReference type="ARBA" id="ARBA00023136"/>
    </source>
</evidence>
<dbReference type="Pfam" id="PF04143">
    <property type="entry name" value="Sulf_transp"/>
    <property type="match status" value="1"/>
</dbReference>
<dbReference type="InterPro" id="IPR007272">
    <property type="entry name" value="Sulf_transp_TsuA/YedE"/>
</dbReference>
<reference evidence="10 11" key="1">
    <citation type="submission" date="2020-07" db="EMBL/GenBank/DDBJ databases">
        <title>Thermoactinomyces phylogeny.</title>
        <authorList>
            <person name="Dunlap C."/>
        </authorList>
    </citation>
    <scope>NUCLEOTIDE SEQUENCE [LARGE SCALE GENOMIC DNA]</scope>
    <source>
        <strain evidence="10 11">AMNI-1</strain>
    </source>
</reference>
<organism evidence="10 11">
    <name type="scientific">Thermoactinomyces mirandus</name>
    <dbReference type="NCBI Taxonomy" id="2756294"/>
    <lineage>
        <taxon>Bacteria</taxon>
        <taxon>Bacillati</taxon>
        <taxon>Bacillota</taxon>
        <taxon>Bacilli</taxon>
        <taxon>Bacillales</taxon>
        <taxon>Thermoactinomycetaceae</taxon>
        <taxon>Thermoactinomyces</taxon>
    </lineage>
</organism>
<comment type="similarity">
    <text evidence="8">Belongs to the TsuA/YedE (TC 9.B.102) family.</text>
</comment>
<protein>
    <submittedName>
        <fullName evidence="10">YeeE/YedE family protein</fullName>
    </submittedName>
</protein>
<keyword evidence="7 9" id="KW-0472">Membrane</keyword>
<dbReference type="GO" id="GO:0005886">
    <property type="term" value="C:plasma membrane"/>
    <property type="evidence" value="ECO:0007669"/>
    <property type="project" value="UniProtKB-SubCell"/>
</dbReference>
<dbReference type="PANTHER" id="PTHR30574">
    <property type="entry name" value="INNER MEMBRANE PROTEIN YEDE"/>
    <property type="match status" value="1"/>
</dbReference>
<proteinExistence type="inferred from homology"/>
<feature type="transmembrane region" description="Helical" evidence="9">
    <location>
        <begin position="357"/>
        <end position="382"/>
    </location>
</feature>
<keyword evidence="11" id="KW-1185">Reference proteome</keyword>
<feature type="transmembrane region" description="Helical" evidence="9">
    <location>
        <begin position="388"/>
        <end position="410"/>
    </location>
</feature>
<evidence type="ECO:0000256" key="3">
    <source>
        <dbReference type="ARBA" id="ARBA00022475"/>
    </source>
</evidence>
<feature type="transmembrane region" description="Helical" evidence="9">
    <location>
        <begin position="326"/>
        <end position="345"/>
    </location>
</feature>
<name>A0A7W1XTQ7_9BACL</name>
<dbReference type="AlphaFoldDB" id="A0A7W1XTQ7"/>
<evidence type="ECO:0000256" key="5">
    <source>
        <dbReference type="ARBA" id="ARBA00022692"/>
    </source>
</evidence>
<evidence type="ECO:0000256" key="6">
    <source>
        <dbReference type="ARBA" id="ARBA00022989"/>
    </source>
</evidence>
<evidence type="ECO:0000313" key="10">
    <source>
        <dbReference type="EMBL" id="MBA4603046.1"/>
    </source>
</evidence>
<comment type="caution">
    <text evidence="10">The sequence shown here is derived from an EMBL/GenBank/DDBJ whole genome shotgun (WGS) entry which is preliminary data.</text>
</comment>
<evidence type="ECO:0000256" key="9">
    <source>
        <dbReference type="SAM" id="Phobius"/>
    </source>
</evidence>
<evidence type="ECO:0000313" key="11">
    <source>
        <dbReference type="Proteomes" id="UP000538292"/>
    </source>
</evidence>
<keyword evidence="3" id="KW-1003">Cell membrane</keyword>
<dbReference type="PANTHER" id="PTHR30574:SF1">
    <property type="entry name" value="SULPHUR TRANSPORT DOMAIN-CONTAINING PROTEIN"/>
    <property type="match status" value="1"/>
</dbReference>
<dbReference type="Proteomes" id="UP000538292">
    <property type="component" value="Unassembled WGS sequence"/>
</dbReference>